<dbReference type="Pfam" id="PF13715">
    <property type="entry name" value="CarbopepD_reg_2"/>
    <property type="match status" value="1"/>
</dbReference>
<sequence length="1086" mass="118888">MTDPPAGATTAGKRIVDNVITGKVTAKAGGTPLPGVNIILKGTQTGTVTGTDGSFRMEVPSANAVLVFSFIGYQTTEVPIGGQTSVLVAMEESVAMLNEAVVTALGIKREKRSLGYSVGNVEGAALTQTPQNNVLNTLSGKVAGVQISQMGGGVGSSVSMIIRGANSLNSDNQPLFVIDGVPVANKLTNSFSGADMGNPISDINPNDIATISVLKGPSAAALYGSRAGSGVVLITTKSGAGAKKGLGVSFNTALVMDKPIQYVQVQNKFGSGKTGAHVLEEAENESWGAQLDAGEMWVQWNSNGQKVPLVSYPNRFKDFFRTGFTNTNNVSVNGNYEKGNFRLSAGNMKNTGIIPNTDLSRFTITLNSAYNITDHFRTSVSLNVTQSGSDNRPMIDASRNDPVRSIYEIGSQVNINDLRDYWLPGQEGIAQRKYKDKQNNPFFLVHENTTGFSRDRTVAKIQLDYDLSKDLMLTGKYARDSYNEIFEAKKAYSNFEALKGGYTISNDYRKEENLDLMLTYKKNFTDNWSLNAMAGGNRLSQYYRAFYNATTELVVPGLYTIANGAPGTFNPVSSLAQKLLYGVYGSASLGYRDMVYLDLTARNDWTSTLKKGNNSYFYPSASLSVLASELVRMPHWITFAKVRAGFAQVGNDVEPYSRSQTYSTALDWGSAKRMYMGGVLRNPDLKPEISTSHEIGIDMKFFKNRIGLEATYYKRGNKNQVLSITTPIESGASNKQINAGLVESEGFELGIVTTPVKTEHFSWDMNFTLTRNRTYIRKLADGIRYFSFTSYSGAEIRTYEGGQIGDIFMAPMLKVKDQSSPYYGYPIVTSGGLYQTDNDPNNLVKIGNFNHTFIMGIQPTIRYKQFSLFANIDWRQGGQFYSNTMMFLGNNGMLDETLSGVPYDPSRSLAEQIKADPERYLGQWIGGRNAAYGGLPWPEGSAEASKRVQDASLNPGVLATKDAAGNTVYVENLGGAGSKWIDPFSAYRYANRPFPDRNLYSATYVKLREIAITYILPKSITSRLKVQNASFSIVGNNLYTWTQHGIKGLDPERAFRPTGTSWSQGVEYYNVMPMTGSLGFKLNVDI</sequence>
<evidence type="ECO:0000259" key="8">
    <source>
        <dbReference type="Pfam" id="PF07715"/>
    </source>
</evidence>
<feature type="domain" description="TonB-dependent receptor plug" evidence="8">
    <location>
        <begin position="111"/>
        <end position="231"/>
    </location>
</feature>
<evidence type="ECO:0000256" key="1">
    <source>
        <dbReference type="ARBA" id="ARBA00004571"/>
    </source>
</evidence>
<comment type="similarity">
    <text evidence="7">Belongs to the TonB-dependent receptor family.</text>
</comment>
<evidence type="ECO:0000256" key="2">
    <source>
        <dbReference type="ARBA" id="ARBA00022448"/>
    </source>
</evidence>
<dbReference type="InterPro" id="IPR012910">
    <property type="entry name" value="Plug_dom"/>
</dbReference>
<dbReference type="Gene3D" id="2.170.130.10">
    <property type="entry name" value="TonB-dependent receptor, plug domain"/>
    <property type="match status" value="1"/>
</dbReference>
<dbReference type="Pfam" id="PF07715">
    <property type="entry name" value="Plug"/>
    <property type="match status" value="1"/>
</dbReference>
<organism evidence="9 10">
    <name type="scientific">Arsenicibacter rosenii</name>
    <dbReference type="NCBI Taxonomy" id="1750698"/>
    <lineage>
        <taxon>Bacteria</taxon>
        <taxon>Pseudomonadati</taxon>
        <taxon>Bacteroidota</taxon>
        <taxon>Cytophagia</taxon>
        <taxon>Cytophagales</taxon>
        <taxon>Spirosomataceae</taxon>
        <taxon>Arsenicibacter</taxon>
    </lineage>
</organism>
<keyword evidence="3 7" id="KW-1134">Transmembrane beta strand</keyword>
<evidence type="ECO:0000256" key="7">
    <source>
        <dbReference type="PROSITE-ProRule" id="PRU01360"/>
    </source>
</evidence>
<dbReference type="Gene3D" id="2.60.40.1120">
    <property type="entry name" value="Carboxypeptidase-like, regulatory domain"/>
    <property type="match status" value="1"/>
</dbReference>
<keyword evidence="2 7" id="KW-0813">Transport</keyword>
<dbReference type="NCBIfam" id="TIGR04056">
    <property type="entry name" value="OMP_RagA_SusC"/>
    <property type="match status" value="1"/>
</dbReference>
<evidence type="ECO:0000256" key="6">
    <source>
        <dbReference type="ARBA" id="ARBA00023237"/>
    </source>
</evidence>
<dbReference type="InterPro" id="IPR023996">
    <property type="entry name" value="TonB-dep_OMP_SusC/RagA"/>
</dbReference>
<dbReference type="InterPro" id="IPR039426">
    <property type="entry name" value="TonB-dep_rcpt-like"/>
</dbReference>
<dbReference type="InterPro" id="IPR036942">
    <property type="entry name" value="Beta-barrel_TonB_sf"/>
</dbReference>
<dbReference type="PROSITE" id="PS52016">
    <property type="entry name" value="TONB_DEPENDENT_REC_3"/>
    <property type="match status" value="1"/>
</dbReference>
<evidence type="ECO:0000313" key="10">
    <source>
        <dbReference type="Proteomes" id="UP000181790"/>
    </source>
</evidence>
<reference evidence="9 10" key="1">
    <citation type="submission" date="2016-10" db="EMBL/GenBank/DDBJ databases">
        <title>Arsenicibacter rosenii gen. nov., sp. nov., an efficient arsenic-methylating bacterium isolated from an arsenic-contaminated paddy soil.</title>
        <authorList>
            <person name="Huang K."/>
        </authorList>
    </citation>
    <scope>NUCLEOTIDE SEQUENCE [LARGE SCALE GENOMIC DNA]</scope>
    <source>
        <strain evidence="9 10">SM-1</strain>
    </source>
</reference>
<keyword evidence="4 7" id="KW-0812">Transmembrane</keyword>
<name>A0A1S2VP52_9BACT</name>
<protein>
    <recommendedName>
        <fullName evidence="8">TonB-dependent receptor plug domain-containing protein</fullName>
    </recommendedName>
</protein>
<keyword evidence="10" id="KW-1185">Reference proteome</keyword>
<dbReference type="InterPro" id="IPR008969">
    <property type="entry name" value="CarboxyPept-like_regulatory"/>
</dbReference>
<dbReference type="Gene3D" id="2.40.170.20">
    <property type="entry name" value="TonB-dependent receptor, beta-barrel domain"/>
    <property type="match status" value="1"/>
</dbReference>
<dbReference type="SUPFAM" id="SSF56935">
    <property type="entry name" value="Porins"/>
    <property type="match status" value="1"/>
</dbReference>
<gene>
    <name evidence="9" type="ORF">BLX24_06150</name>
</gene>
<dbReference type="NCBIfam" id="TIGR04057">
    <property type="entry name" value="SusC_RagA_signa"/>
    <property type="match status" value="1"/>
</dbReference>
<evidence type="ECO:0000313" key="9">
    <source>
        <dbReference type="EMBL" id="OIN60539.1"/>
    </source>
</evidence>
<keyword evidence="6 7" id="KW-0998">Cell outer membrane</keyword>
<dbReference type="AlphaFoldDB" id="A0A1S2VP52"/>
<dbReference type="SUPFAM" id="SSF49464">
    <property type="entry name" value="Carboxypeptidase regulatory domain-like"/>
    <property type="match status" value="1"/>
</dbReference>
<accession>A0A1S2VP52</accession>
<evidence type="ECO:0000256" key="3">
    <source>
        <dbReference type="ARBA" id="ARBA00022452"/>
    </source>
</evidence>
<proteinExistence type="inferred from homology"/>
<dbReference type="InterPro" id="IPR023997">
    <property type="entry name" value="TonB-dep_OMP_SusC/RagA_CS"/>
</dbReference>
<evidence type="ECO:0000256" key="4">
    <source>
        <dbReference type="ARBA" id="ARBA00022692"/>
    </source>
</evidence>
<dbReference type="GO" id="GO:0009279">
    <property type="term" value="C:cell outer membrane"/>
    <property type="evidence" value="ECO:0007669"/>
    <property type="project" value="UniProtKB-SubCell"/>
</dbReference>
<comment type="subcellular location">
    <subcellularLocation>
        <location evidence="1 7">Cell outer membrane</location>
        <topology evidence="1 7">Multi-pass membrane protein</topology>
    </subcellularLocation>
</comment>
<evidence type="ECO:0000256" key="5">
    <source>
        <dbReference type="ARBA" id="ARBA00023136"/>
    </source>
</evidence>
<comment type="caution">
    <text evidence="9">The sequence shown here is derived from an EMBL/GenBank/DDBJ whole genome shotgun (WGS) entry which is preliminary data.</text>
</comment>
<keyword evidence="5 7" id="KW-0472">Membrane</keyword>
<dbReference type="InterPro" id="IPR037066">
    <property type="entry name" value="Plug_dom_sf"/>
</dbReference>
<dbReference type="EMBL" id="MORL01000002">
    <property type="protein sequence ID" value="OIN60539.1"/>
    <property type="molecule type" value="Genomic_DNA"/>
</dbReference>
<dbReference type="Proteomes" id="UP000181790">
    <property type="component" value="Unassembled WGS sequence"/>
</dbReference>